<dbReference type="InterPro" id="IPR025401">
    <property type="entry name" value="DUF4374"/>
</dbReference>
<gene>
    <name evidence="2" type="ORF">SAMN04487989_10122</name>
</gene>
<evidence type="ECO:0000313" key="3">
    <source>
        <dbReference type="Proteomes" id="UP000198705"/>
    </source>
</evidence>
<dbReference type="EMBL" id="FOVN01000001">
    <property type="protein sequence ID" value="SFN37702.1"/>
    <property type="molecule type" value="Genomic_DNA"/>
</dbReference>
<reference evidence="3" key="1">
    <citation type="submission" date="2016-10" db="EMBL/GenBank/DDBJ databases">
        <authorList>
            <person name="Varghese N."/>
            <person name="Submissions S."/>
        </authorList>
    </citation>
    <scope>NUCLEOTIDE SEQUENCE [LARGE SCALE GENOMIC DNA]</scope>
    <source>
        <strain evidence="3">DSM 23925</strain>
    </source>
</reference>
<feature type="signal peptide" evidence="1">
    <location>
        <begin position="1"/>
        <end position="24"/>
    </location>
</feature>
<dbReference type="Proteomes" id="UP000198705">
    <property type="component" value="Unassembled WGS sequence"/>
</dbReference>
<name>A0A1I4YI56_9FLAO</name>
<protein>
    <recommendedName>
        <fullName evidence="4">DUF4374 domain-containing protein</fullName>
    </recommendedName>
</protein>
<dbReference type="AlphaFoldDB" id="A0A1I4YI56"/>
<dbReference type="RefSeq" id="WP_092205631.1">
    <property type="nucleotide sequence ID" value="NZ_FOVN01000001.1"/>
</dbReference>
<accession>A0A1I4YI56</accession>
<feature type="chain" id="PRO_5011499106" description="DUF4374 domain-containing protein" evidence="1">
    <location>
        <begin position="25"/>
        <end position="415"/>
    </location>
</feature>
<proteinExistence type="predicted"/>
<organism evidence="2 3">
    <name type="scientific">Bizionia echini</name>
    <dbReference type="NCBI Taxonomy" id="649333"/>
    <lineage>
        <taxon>Bacteria</taxon>
        <taxon>Pseudomonadati</taxon>
        <taxon>Bacteroidota</taxon>
        <taxon>Flavobacteriia</taxon>
        <taxon>Flavobacteriales</taxon>
        <taxon>Flavobacteriaceae</taxon>
        <taxon>Bizionia</taxon>
    </lineage>
</organism>
<sequence>MTIVKSAYSFLFIFLLATVVGCSSDDDLPINTSVGDTVFTLGLGVTTSTETTNFVLGTDNLMSGTLTLQGQGTLQDGYRDYAFGGNTFYSIGGLGVTDVNAITATASNTLNFQSGLTFPFQLDGFIEVNSTTMLGISLPQSAATSENITFYTVDIPSNTITNTNTIPVRDVYNDTDDWIFTTGMTVRGNKLFHTFYPVSSATFVTANTDTQYVAIYNYPELTLDTVITDSRFGPAGAFNTRSGIFSTESGDIYTVSNSNFGFTQATKPAGILKIASGTETFDANYTFNTETAANGGKIIHAIYVGDNKLFAAVSTKVLEGPNGTNGFGNVYTDSNLHLAIVDLEAETITRVAGAPEYTGNGGRSFAAFQDGDVVYSSITDANGTLNIYQTNINTATAIKGAEIEATFVGGIARLD</sequence>
<evidence type="ECO:0008006" key="4">
    <source>
        <dbReference type="Google" id="ProtNLM"/>
    </source>
</evidence>
<keyword evidence="1" id="KW-0732">Signal</keyword>
<dbReference type="Pfam" id="PF14298">
    <property type="entry name" value="DUF4374"/>
    <property type="match status" value="1"/>
</dbReference>
<dbReference type="STRING" id="649333.SAMN04487989_10122"/>
<evidence type="ECO:0000313" key="2">
    <source>
        <dbReference type="EMBL" id="SFN37702.1"/>
    </source>
</evidence>
<evidence type="ECO:0000256" key="1">
    <source>
        <dbReference type="SAM" id="SignalP"/>
    </source>
</evidence>
<dbReference type="OrthoDB" id="738440at2"/>
<keyword evidence="3" id="KW-1185">Reference proteome</keyword>
<dbReference type="PROSITE" id="PS51257">
    <property type="entry name" value="PROKAR_LIPOPROTEIN"/>
    <property type="match status" value="1"/>
</dbReference>